<dbReference type="RefSeq" id="WP_075127904.1">
    <property type="nucleotide sequence ID" value="NZ_MSIE01000045.1"/>
</dbReference>
<name>A0A1Q8CL15_9PSEU</name>
<evidence type="ECO:0000313" key="3">
    <source>
        <dbReference type="Proteomes" id="UP000185596"/>
    </source>
</evidence>
<keyword evidence="1" id="KW-0472">Membrane</keyword>
<comment type="caution">
    <text evidence="2">The sequence shown here is derived from an EMBL/GenBank/DDBJ whole genome shotgun (WGS) entry which is preliminary data.</text>
</comment>
<protein>
    <submittedName>
        <fullName evidence="2">Uncharacterized protein</fullName>
    </submittedName>
</protein>
<organism evidence="2 3">
    <name type="scientific">Actinophytocola xanthii</name>
    <dbReference type="NCBI Taxonomy" id="1912961"/>
    <lineage>
        <taxon>Bacteria</taxon>
        <taxon>Bacillati</taxon>
        <taxon>Actinomycetota</taxon>
        <taxon>Actinomycetes</taxon>
        <taxon>Pseudonocardiales</taxon>
        <taxon>Pseudonocardiaceae</taxon>
    </lineage>
</organism>
<feature type="transmembrane region" description="Helical" evidence="1">
    <location>
        <begin position="39"/>
        <end position="57"/>
    </location>
</feature>
<evidence type="ECO:0000313" key="2">
    <source>
        <dbReference type="EMBL" id="OLF15044.1"/>
    </source>
</evidence>
<accession>A0A1Q8CL15</accession>
<feature type="transmembrane region" description="Helical" evidence="1">
    <location>
        <begin position="154"/>
        <end position="172"/>
    </location>
</feature>
<dbReference type="STRING" id="1912961.BU204_23480"/>
<dbReference type="EMBL" id="MSIE01000045">
    <property type="protein sequence ID" value="OLF15044.1"/>
    <property type="molecule type" value="Genomic_DNA"/>
</dbReference>
<feature type="transmembrane region" description="Helical" evidence="1">
    <location>
        <begin position="184"/>
        <end position="204"/>
    </location>
</feature>
<dbReference type="Proteomes" id="UP000185596">
    <property type="component" value="Unassembled WGS sequence"/>
</dbReference>
<sequence>MRLYRLSSPAIAFTVIGALLLLLAPVAQPTVRGGLPTLAGYALALQVVLTLFLLAAIDDLQDPKMLAAGRAQAAENSFDIRRAVLTFYVGKGLPAASLGFGVAASMTALAIGVLDRDLADLYHYGMLVGIRPSEIAMSALLLVTAVAQLRRLGNGFFGWCGGFALGSVLAQVRLDATVAVDITVLGWTVLTVALWVLGGLAGMVGSRRRRSRGA</sequence>
<proteinExistence type="predicted"/>
<evidence type="ECO:0000256" key="1">
    <source>
        <dbReference type="SAM" id="Phobius"/>
    </source>
</evidence>
<reference evidence="2 3" key="1">
    <citation type="submission" date="2016-12" db="EMBL/GenBank/DDBJ databases">
        <title>The draft genome sequence of Actinophytocola sp. 11-183.</title>
        <authorList>
            <person name="Wang W."/>
            <person name="Yuan L."/>
        </authorList>
    </citation>
    <scope>NUCLEOTIDE SEQUENCE [LARGE SCALE GENOMIC DNA]</scope>
    <source>
        <strain evidence="2 3">11-183</strain>
    </source>
</reference>
<gene>
    <name evidence="2" type="ORF">BU204_23480</name>
</gene>
<feature type="transmembrane region" description="Helical" evidence="1">
    <location>
        <begin position="92"/>
        <end position="114"/>
    </location>
</feature>
<keyword evidence="1" id="KW-0812">Transmembrane</keyword>
<dbReference type="AlphaFoldDB" id="A0A1Q8CL15"/>
<keyword evidence="1" id="KW-1133">Transmembrane helix</keyword>
<keyword evidence="3" id="KW-1185">Reference proteome</keyword>